<organism evidence="8">
    <name type="scientific">Hydatigena taeniaeformis</name>
    <name type="common">Feline tapeworm</name>
    <name type="synonym">Taenia taeniaeformis</name>
    <dbReference type="NCBI Taxonomy" id="6205"/>
    <lineage>
        <taxon>Eukaryota</taxon>
        <taxon>Metazoa</taxon>
        <taxon>Spiralia</taxon>
        <taxon>Lophotrochozoa</taxon>
        <taxon>Platyhelminthes</taxon>
        <taxon>Cestoda</taxon>
        <taxon>Eucestoda</taxon>
        <taxon>Cyclophyllidea</taxon>
        <taxon>Taeniidae</taxon>
        <taxon>Hydatigera</taxon>
    </lineage>
</organism>
<evidence type="ECO:0000256" key="1">
    <source>
        <dbReference type="ARBA" id="ARBA00004123"/>
    </source>
</evidence>
<dbReference type="Proteomes" id="UP000274429">
    <property type="component" value="Unassembled WGS sequence"/>
</dbReference>
<dbReference type="EMBL" id="UYWX01008065">
    <property type="protein sequence ID" value="VDM27259.1"/>
    <property type="molecule type" value="Genomic_DNA"/>
</dbReference>
<accession>A0A0R3WXV2</accession>
<evidence type="ECO:0000313" key="8">
    <source>
        <dbReference type="WBParaSite" id="TTAC_0000559201-mRNA-1"/>
    </source>
</evidence>
<evidence type="ECO:0000313" key="6">
    <source>
        <dbReference type="EMBL" id="VDM27259.1"/>
    </source>
</evidence>
<evidence type="ECO:0000256" key="2">
    <source>
        <dbReference type="ARBA" id="ARBA00004496"/>
    </source>
</evidence>
<dbReference type="InterPro" id="IPR019585">
    <property type="entry name" value="Rpn7/CSN1"/>
</dbReference>
<dbReference type="WBParaSite" id="TTAC_0000559201-mRNA-1">
    <property type="protein sequence ID" value="TTAC_0000559201-mRNA-1"/>
    <property type="gene ID" value="TTAC_0000559201"/>
</dbReference>
<gene>
    <name evidence="6" type="ORF">TTAC_LOCUS5577</name>
</gene>
<dbReference type="GO" id="GO:0005737">
    <property type="term" value="C:cytoplasm"/>
    <property type="evidence" value="ECO:0007669"/>
    <property type="project" value="UniProtKB-SubCell"/>
</dbReference>
<comment type="subcellular location">
    <subcellularLocation>
        <location evidence="2">Cytoplasm</location>
    </subcellularLocation>
    <subcellularLocation>
        <location evidence="1">Nucleus</location>
    </subcellularLocation>
</comment>
<dbReference type="AlphaFoldDB" id="A0A0R3WXV2"/>
<sequence>MSEPNSESPAARKTQKKLPKCVNEPVQIDLPTYAASYSGPIKYLRLLFIAQVCPVLKGQALKLAHDYIKASTLNVSAYEQIFEVLLHSFNEKLSSGDPSGGETPGNDRLTSANAKVVKSGHNEAGLVYDEDWVEKTTLRAARNRDELETELKNFKVNAIKECTR</sequence>
<keyword evidence="5" id="KW-0539">Nucleus</keyword>
<evidence type="ECO:0000256" key="5">
    <source>
        <dbReference type="ARBA" id="ARBA00023242"/>
    </source>
</evidence>
<dbReference type="PANTHER" id="PTHR14145:SF2">
    <property type="entry name" value="COP9 SIGNALOSOME COMPLEX SUBUNIT 1"/>
    <property type="match status" value="1"/>
</dbReference>
<keyword evidence="4" id="KW-0736">Signalosome</keyword>
<evidence type="ECO:0000313" key="7">
    <source>
        <dbReference type="Proteomes" id="UP000274429"/>
    </source>
</evidence>
<dbReference type="STRING" id="6205.A0A0R3WXV2"/>
<reference evidence="8" key="1">
    <citation type="submission" date="2017-02" db="UniProtKB">
        <authorList>
            <consortium name="WormBaseParasite"/>
        </authorList>
    </citation>
    <scope>IDENTIFICATION</scope>
</reference>
<protein>
    <submittedName>
        <fullName evidence="8">EKC/KEOPS complex subunit CGI121</fullName>
    </submittedName>
</protein>
<keyword evidence="7" id="KW-1185">Reference proteome</keyword>
<evidence type="ECO:0000256" key="3">
    <source>
        <dbReference type="ARBA" id="ARBA00022490"/>
    </source>
</evidence>
<evidence type="ECO:0000256" key="4">
    <source>
        <dbReference type="ARBA" id="ARBA00022790"/>
    </source>
</evidence>
<dbReference type="Gene3D" id="1.25.40.570">
    <property type="match status" value="1"/>
</dbReference>
<dbReference type="OrthoDB" id="422427at2759"/>
<name>A0A0R3WXV2_HYDTA</name>
<keyword evidence="3" id="KW-0963">Cytoplasm</keyword>
<dbReference type="GO" id="GO:0008180">
    <property type="term" value="C:COP9 signalosome"/>
    <property type="evidence" value="ECO:0007669"/>
    <property type="project" value="UniProtKB-KW"/>
</dbReference>
<reference evidence="6 7" key="2">
    <citation type="submission" date="2018-11" db="EMBL/GenBank/DDBJ databases">
        <authorList>
            <consortium name="Pathogen Informatics"/>
        </authorList>
    </citation>
    <scope>NUCLEOTIDE SEQUENCE [LARGE SCALE GENOMIC DNA]</scope>
</reference>
<proteinExistence type="predicted"/>
<dbReference type="PANTHER" id="PTHR14145">
    <property type="entry name" value="26S PROTESOME SUBUNIT 6"/>
    <property type="match status" value="1"/>
</dbReference>